<organism evidence="1">
    <name type="scientific">Rhizobium leguminosarum</name>
    <dbReference type="NCBI Taxonomy" id="384"/>
    <lineage>
        <taxon>Bacteria</taxon>
        <taxon>Pseudomonadati</taxon>
        <taxon>Pseudomonadota</taxon>
        <taxon>Alphaproteobacteria</taxon>
        <taxon>Hyphomicrobiales</taxon>
        <taxon>Rhizobiaceae</taxon>
        <taxon>Rhizobium/Agrobacterium group</taxon>
        <taxon>Rhizobium</taxon>
    </lineage>
</organism>
<dbReference type="AlphaFoldDB" id="A0A179BW17"/>
<evidence type="ECO:0000313" key="1">
    <source>
        <dbReference type="EMBL" id="OAP95882.1"/>
    </source>
</evidence>
<proteinExistence type="predicted"/>
<protein>
    <submittedName>
        <fullName evidence="1">Uncharacterized protein</fullName>
    </submittedName>
</protein>
<accession>A0A179BW17</accession>
<name>A0A179BW17_RHILE</name>
<reference evidence="1" key="1">
    <citation type="submission" date="2016-04" db="EMBL/GenBank/DDBJ databases">
        <title>Fast-growing isolate from the root nodules of Vavilovia formosa.</title>
        <authorList>
            <person name="Kimeklis A."/>
            <person name="Safronova V."/>
            <person name="Belimov A."/>
            <person name="Andronov E."/>
        </authorList>
    </citation>
    <scope>NUCLEOTIDE SEQUENCE [LARGE SCALE GENOMIC DNA]</scope>
    <source>
        <strain evidence="1">Vaf-46</strain>
    </source>
</reference>
<dbReference type="EMBL" id="LWBS01000086">
    <property type="protein sequence ID" value="OAP95882.1"/>
    <property type="molecule type" value="Genomic_DNA"/>
</dbReference>
<comment type="caution">
    <text evidence="1">The sequence shown here is derived from an EMBL/GenBank/DDBJ whole genome shotgun (WGS) entry which is preliminary data.</text>
</comment>
<gene>
    <name evidence="1" type="ORF">A4U53_16180</name>
</gene>
<sequence>MAAWIYEKFAQWSDISREYVNIAGLQPMVEKLCSILNLLKPRKRRARELNHQAQFFLLAAGTEQKSESRRSGLRSTYNLVKM</sequence>